<organism evidence="1 2">
    <name type="scientific">Zizania palustris</name>
    <name type="common">Northern wild rice</name>
    <dbReference type="NCBI Taxonomy" id="103762"/>
    <lineage>
        <taxon>Eukaryota</taxon>
        <taxon>Viridiplantae</taxon>
        <taxon>Streptophyta</taxon>
        <taxon>Embryophyta</taxon>
        <taxon>Tracheophyta</taxon>
        <taxon>Spermatophyta</taxon>
        <taxon>Magnoliopsida</taxon>
        <taxon>Liliopsida</taxon>
        <taxon>Poales</taxon>
        <taxon>Poaceae</taxon>
        <taxon>BOP clade</taxon>
        <taxon>Oryzoideae</taxon>
        <taxon>Oryzeae</taxon>
        <taxon>Zizaniinae</taxon>
        <taxon>Zizania</taxon>
    </lineage>
</organism>
<name>A0A8J5SZH3_ZIZPA</name>
<evidence type="ECO:0000313" key="1">
    <source>
        <dbReference type="EMBL" id="KAG8084133.1"/>
    </source>
</evidence>
<protein>
    <submittedName>
        <fullName evidence="1">Uncharacterized protein</fullName>
    </submittedName>
</protein>
<gene>
    <name evidence="1" type="ORF">GUJ93_ZPchr0010g10866</name>
</gene>
<evidence type="ECO:0000313" key="2">
    <source>
        <dbReference type="Proteomes" id="UP000729402"/>
    </source>
</evidence>
<keyword evidence="2" id="KW-1185">Reference proteome</keyword>
<accession>A0A8J5SZH3</accession>
<dbReference type="Proteomes" id="UP000729402">
    <property type="component" value="Unassembled WGS sequence"/>
</dbReference>
<reference evidence="1" key="1">
    <citation type="journal article" date="2021" name="bioRxiv">
        <title>Whole Genome Assembly and Annotation of Northern Wild Rice, Zizania palustris L., Supports a Whole Genome Duplication in the Zizania Genus.</title>
        <authorList>
            <person name="Haas M."/>
            <person name="Kono T."/>
            <person name="Macchietto M."/>
            <person name="Millas R."/>
            <person name="McGilp L."/>
            <person name="Shao M."/>
            <person name="Duquette J."/>
            <person name="Hirsch C.N."/>
            <person name="Kimball J."/>
        </authorList>
    </citation>
    <scope>NUCLEOTIDE SEQUENCE</scope>
    <source>
        <tissue evidence="1">Fresh leaf tissue</tissue>
    </source>
</reference>
<reference evidence="1" key="2">
    <citation type="submission" date="2021-02" db="EMBL/GenBank/DDBJ databases">
        <authorList>
            <person name="Kimball J.A."/>
            <person name="Haas M.W."/>
            <person name="Macchietto M."/>
            <person name="Kono T."/>
            <person name="Duquette J."/>
            <person name="Shao M."/>
        </authorList>
    </citation>
    <scope>NUCLEOTIDE SEQUENCE</scope>
    <source>
        <tissue evidence="1">Fresh leaf tissue</tissue>
    </source>
</reference>
<comment type="caution">
    <text evidence="1">The sequence shown here is derived from an EMBL/GenBank/DDBJ whole genome shotgun (WGS) entry which is preliminary data.</text>
</comment>
<dbReference type="AlphaFoldDB" id="A0A8J5SZH3"/>
<proteinExistence type="predicted"/>
<sequence>MARRLAEASWRPVWGRGAMSGVGRAAVADMWRRSTAEVSWRLVSERSRDRHGEGIRGGGVLEDGVGRGAAASVGRWWQELVVAWC</sequence>
<dbReference type="EMBL" id="JAAALK010000082">
    <property type="protein sequence ID" value="KAG8084133.1"/>
    <property type="molecule type" value="Genomic_DNA"/>
</dbReference>